<dbReference type="Proteomes" id="UP000249065">
    <property type="component" value="Unassembled WGS sequence"/>
</dbReference>
<evidence type="ECO:0000259" key="11">
    <source>
        <dbReference type="Pfam" id="PF00266"/>
    </source>
</evidence>
<comment type="caution">
    <text evidence="12">The sequence shown here is derived from an EMBL/GenBank/DDBJ whole genome shotgun (WGS) entry which is preliminary data.</text>
</comment>
<sequence>MDPLYLDANATEPLRPAARAAAIAALEAGGNPSSVHAAGRAARRRLEEAREALAARFGARPRDVVFTGGGTEANALAIHGLGRGRRLLVGATEHPAVLAAAPGAGVIPVHPDGTADLAALAALLAEGGPALVCLMAANNETGVRHPLAEAAALCRAAGALLHVDAVQAAGRLPLSLAALGADSLALSGHKLGGPAGAGALLLRPGLELPPLIAGGGQERGRRGGTEPLPAIAGLAAALLPPEAAAAEAARLAALRDRIEAGIRAIAPEAVIAGAAAPRLPNTSCILLPGAPAETQVIALDLAGLRVSAGAACSSGKVARSPVLAAMGFGALAGCGLRVSLPWDAPEEAPERFLAGWAAMRGRVGRRVA</sequence>
<proteinExistence type="inferred from homology"/>
<evidence type="ECO:0000256" key="4">
    <source>
        <dbReference type="ARBA" id="ARBA00013558"/>
    </source>
</evidence>
<dbReference type="Pfam" id="PF00266">
    <property type="entry name" value="Aminotran_5"/>
    <property type="match status" value="1"/>
</dbReference>
<dbReference type="InterPro" id="IPR015421">
    <property type="entry name" value="PyrdxlP-dep_Trfase_major"/>
</dbReference>
<organism evidence="12 13">
    <name type="scientific">Roseicella frigidaeris</name>
    <dbReference type="NCBI Taxonomy" id="2230885"/>
    <lineage>
        <taxon>Bacteria</taxon>
        <taxon>Pseudomonadati</taxon>
        <taxon>Pseudomonadota</taxon>
        <taxon>Alphaproteobacteria</taxon>
        <taxon>Acetobacterales</taxon>
        <taxon>Roseomonadaceae</taxon>
        <taxon>Roseicella</taxon>
    </lineage>
</organism>
<evidence type="ECO:0000313" key="12">
    <source>
        <dbReference type="EMBL" id="RAI59947.1"/>
    </source>
</evidence>
<dbReference type="GO" id="GO:0051536">
    <property type="term" value="F:iron-sulfur cluster binding"/>
    <property type="evidence" value="ECO:0007669"/>
    <property type="project" value="UniProtKB-KW"/>
</dbReference>
<dbReference type="PIRSF" id="PIRSF005572">
    <property type="entry name" value="NifS"/>
    <property type="match status" value="1"/>
</dbReference>
<dbReference type="PANTHER" id="PTHR11601">
    <property type="entry name" value="CYSTEINE DESULFURYLASE FAMILY MEMBER"/>
    <property type="match status" value="1"/>
</dbReference>
<dbReference type="SUPFAM" id="SSF53383">
    <property type="entry name" value="PLP-dependent transferases"/>
    <property type="match status" value="1"/>
</dbReference>
<evidence type="ECO:0000256" key="1">
    <source>
        <dbReference type="ARBA" id="ARBA00001933"/>
    </source>
</evidence>
<reference evidence="13" key="1">
    <citation type="submission" date="2018-06" db="EMBL/GenBank/DDBJ databases">
        <authorList>
            <person name="Khan S.A."/>
        </authorList>
    </citation>
    <scope>NUCLEOTIDE SEQUENCE [LARGE SCALE GENOMIC DNA]</scope>
    <source>
        <strain evidence="13">DB-1506</strain>
    </source>
</reference>
<dbReference type="EMBL" id="QLIX01000003">
    <property type="protein sequence ID" value="RAI59947.1"/>
    <property type="molecule type" value="Genomic_DNA"/>
</dbReference>
<keyword evidence="13" id="KW-1185">Reference proteome</keyword>
<protein>
    <recommendedName>
        <fullName evidence="4">Cysteine desulfurase</fullName>
    </recommendedName>
</protein>
<evidence type="ECO:0000313" key="13">
    <source>
        <dbReference type="Proteomes" id="UP000249065"/>
    </source>
</evidence>
<evidence type="ECO:0000256" key="7">
    <source>
        <dbReference type="ARBA" id="ARBA00022898"/>
    </source>
</evidence>
<dbReference type="GO" id="GO:0031071">
    <property type="term" value="F:cysteine desulfurase activity"/>
    <property type="evidence" value="ECO:0007669"/>
    <property type="project" value="UniProtKB-EC"/>
</dbReference>
<dbReference type="OrthoDB" id="9808002at2"/>
<gene>
    <name evidence="12" type="ORF">DOO78_06815</name>
</gene>
<comment type="catalytic activity">
    <reaction evidence="10">
        <text>(sulfur carrier)-H + L-cysteine = (sulfur carrier)-SH + L-alanine</text>
        <dbReference type="Rhea" id="RHEA:43892"/>
        <dbReference type="Rhea" id="RHEA-COMP:14737"/>
        <dbReference type="Rhea" id="RHEA-COMP:14739"/>
        <dbReference type="ChEBI" id="CHEBI:29917"/>
        <dbReference type="ChEBI" id="CHEBI:35235"/>
        <dbReference type="ChEBI" id="CHEBI:57972"/>
        <dbReference type="ChEBI" id="CHEBI:64428"/>
        <dbReference type="EC" id="2.8.1.7"/>
    </reaction>
</comment>
<keyword evidence="9" id="KW-0411">Iron-sulfur</keyword>
<comment type="function">
    <text evidence="2">Catalyzes the removal of elemental sulfur atoms from cysteine to produce alanine. Seems to participate in the biosynthesis of the nitrogenase metalloclusters by providing the inorganic sulfur required for the Fe-S core formation.</text>
</comment>
<dbReference type="Gene3D" id="3.40.640.10">
    <property type="entry name" value="Type I PLP-dependent aspartate aminotransferase-like (Major domain)"/>
    <property type="match status" value="1"/>
</dbReference>
<comment type="cofactor">
    <cofactor evidence="1">
        <name>pyridoxal 5'-phosphate</name>
        <dbReference type="ChEBI" id="CHEBI:597326"/>
    </cofactor>
</comment>
<keyword evidence="6" id="KW-0479">Metal-binding</keyword>
<comment type="similarity">
    <text evidence="3">Belongs to the class-V pyridoxal-phosphate-dependent aminotransferase family. NifS/IscS subfamily.</text>
</comment>
<dbReference type="RefSeq" id="WP_111468978.1">
    <property type="nucleotide sequence ID" value="NZ_QLIX01000003.1"/>
</dbReference>
<dbReference type="AlphaFoldDB" id="A0A327MBL9"/>
<accession>A0A327MBL9</accession>
<evidence type="ECO:0000256" key="8">
    <source>
        <dbReference type="ARBA" id="ARBA00023004"/>
    </source>
</evidence>
<dbReference type="InterPro" id="IPR000192">
    <property type="entry name" value="Aminotrans_V_dom"/>
</dbReference>
<evidence type="ECO:0000256" key="10">
    <source>
        <dbReference type="ARBA" id="ARBA00050776"/>
    </source>
</evidence>
<evidence type="ECO:0000256" key="3">
    <source>
        <dbReference type="ARBA" id="ARBA00006490"/>
    </source>
</evidence>
<dbReference type="PANTHER" id="PTHR11601:SF34">
    <property type="entry name" value="CYSTEINE DESULFURASE"/>
    <property type="match status" value="1"/>
</dbReference>
<dbReference type="InterPro" id="IPR015424">
    <property type="entry name" value="PyrdxlP-dep_Trfase"/>
</dbReference>
<dbReference type="InterPro" id="IPR016454">
    <property type="entry name" value="Cysteine_dSase"/>
</dbReference>
<evidence type="ECO:0000256" key="5">
    <source>
        <dbReference type="ARBA" id="ARBA00022679"/>
    </source>
</evidence>
<name>A0A327MBL9_9PROT</name>
<evidence type="ECO:0000256" key="2">
    <source>
        <dbReference type="ARBA" id="ARBA00003120"/>
    </source>
</evidence>
<keyword evidence="5" id="KW-0808">Transferase</keyword>
<keyword evidence="8" id="KW-0408">Iron</keyword>
<feature type="domain" description="Aminotransferase class V" evidence="11">
    <location>
        <begin position="5"/>
        <end position="344"/>
    </location>
</feature>
<dbReference type="Gene3D" id="1.10.260.50">
    <property type="match status" value="1"/>
</dbReference>
<dbReference type="InterPro" id="IPR015422">
    <property type="entry name" value="PyrdxlP-dep_Trfase_small"/>
</dbReference>
<dbReference type="GO" id="GO:0046872">
    <property type="term" value="F:metal ion binding"/>
    <property type="evidence" value="ECO:0007669"/>
    <property type="project" value="UniProtKB-KW"/>
</dbReference>
<keyword evidence="7" id="KW-0663">Pyridoxal phosphate</keyword>
<dbReference type="Gene3D" id="3.90.1150.10">
    <property type="entry name" value="Aspartate Aminotransferase, domain 1"/>
    <property type="match status" value="1"/>
</dbReference>
<evidence type="ECO:0000256" key="9">
    <source>
        <dbReference type="ARBA" id="ARBA00023014"/>
    </source>
</evidence>
<evidence type="ECO:0000256" key="6">
    <source>
        <dbReference type="ARBA" id="ARBA00022723"/>
    </source>
</evidence>